<evidence type="ECO:0000313" key="3">
    <source>
        <dbReference type="Proteomes" id="UP001220010"/>
    </source>
</evidence>
<gene>
    <name evidence="2" type="primary">cyaB</name>
    <name evidence="2" type="ORF">P0O15_04190</name>
</gene>
<dbReference type="Gene3D" id="2.40.320.10">
    <property type="entry name" value="Hypothetical Protein Pfu-838710-001"/>
    <property type="match status" value="1"/>
</dbReference>
<comment type="caution">
    <text evidence="2">The sequence shown here is derived from an EMBL/GenBank/DDBJ whole genome shotgun (WGS) entry which is preliminary data.</text>
</comment>
<evidence type="ECO:0000259" key="1">
    <source>
        <dbReference type="PROSITE" id="PS51707"/>
    </source>
</evidence>
<keyword evidence="3" id="KW-1185">Reference proteome</keyword>
<dbReference type="EMBL" id="JARFPK010000011">
    <property type="protein sequence ID" value="MDF0590372.1"/>
    <property type="molecule type" value="Genomic_DNA"/>
</dbReference>
<dbReference type="InterPro" id="IPR008173">
    <property type="entry name" value="Adenylyl_cyclase_CyaB"/>
</dbReference>
<dbReference type="SMART" id="SM01118">
    <property type="entry name" value="CYTH"/>
    <property type="match status" value="1"/>
</dbReference>
<dbReference type="PANTHER" id="PTHR21028:SF2">
    <property type="entry name" value="CYTH DOMAIN-CONTAINING PROTEIN"/>
    <property type="match status" value="1"/>
</dbReference>
<evidence type="ECO:0000313" key="2">
    <source>
        <dbReference type="EMBL" id="MDF0590372.1"/>
    </source>
</evidence>
<dbReference type="PANTHER" id="PTHR21028">
    <property type="entry name" value="SI:CH211-156B7.4"/>
    <property type="match status" value="1"/>
</dbReference>
<dbReference type="InterPro" id="IPR033469">
    <property type="entry name" value="CYTH-like_dom_sf"/>
</dbReference>
<accession>A0ABT5X6P9</accession>
<dbReference type="PROSITE" id="PS51707">
    <property type="entry name" value="CYTH"/>
    <property type="match status" value="1"/>
</dbReference>
<dbReference type="RefSeq" id="WP_316966123.1">
    <property type="nucleotide sequence ID" value="NZ_JARFPK010000011.1"/>
</dbReference>
<reference evidence="2 3" key="1">
    <citation type="submission" date="2023-03" db="EMBL/GenBank/DDBJ databases">
        <title>WGS of Methanotrichaceae archaeon Mx.</title>
        <authorList>
            <person name="Sorokin D.Y."/>
            <person name="Merkel A.Y."/>
        </authorList>
    </citation>
    <scope>NUCLEOTIDE SEQUENCE [LARGE SCALE GENOMIC DNA]</scope>
    <source>
        <strain evidence="2 3">Mx</strain>
    </source>
</reference>
<feature type="domain" description="CYTH" evidence="1">
    <location>
        <begin position="1"/>
        <end position="169"/>
    </location>
</feature>
<dbReference type="CDD" id="cd07890">
    <property type="entry name" value="CYTH-like_AC_IV-like"/>
    <property type="match status" value="1"/>
</dbReference>
<dbReference type="SUPFAM" id="SSF55154">
    <property type="entry name" value="CYTH-like phosphatases"/>
    <property type="match status" value="1"/>
</dbReference>
<dbReference type="Proteomes" id="UP001220010">
    <property type="component" value="Unassembled WGS sequence"/>
</dbReference>
<name>A0ABT5X6P9_9EURY</name>
<dbReference type="Pfam" id="PF01928">
    <property type="entry name" value="CYTH"/>
    <property type="match status" value="1"/>
</dbReference>
<dbReference type="InterPro" id="IPR023577">
    <property type="entry name" value="CYTH_domain"/>
</dbReference>
<organism evidence="2 3">
    <name type="scientific">Candidatus Methanocrinis natronophilus</name>
    <dbReference type="NCBI Taxonomy" id="3033396"/>
    <lineage>
        <taxon>Archaea</taxon>
        <taxon>Methanobacteriati</taxon>
        <taxon>Methanobacteriota</taxon>
        <taxon>Stenosarchaea group</taxon>
        <taxon>Methanomicrobia</taxon>
        <taxon>Methanotrichales</taxon>
        <taxon>Methanotrichaceae</taxon>
        <taxon>Methanocrinis</taxon>
    </lineage>
</organism>
<protein>
    <submittedName>
        <fullName evidence="2">Class IV adenylate cyclase</fullName>
    </submittedName>
</protein>
<sequence length="174" mass="19320">MIEVEVKARAPPGIEEKIINLGGAKIGEETHHDLYFNSPYHDFAKSDEALRIRIKEDGAYLTYKGPKLDPDTKSRREVRVKIADPLAMETILESLGFSLAAVVKKRRTKYSLEEAVLCVDDVEGLGAFLEVELSGGADWQVQKRTALDIMAGLGISESIRESYLELLAEGRDGR</sequence>
<proteinExistence type="predicted"/>
<dbReference type="NCBIfam" id="TIGR00318">
    <property type="entry name" value="cyaB"/>
    <property type="match status" value="1"/>
</dbReference>